<dbReference type="GO" id="GO:0016740">
    <property type="term" value="F:transferase activity"/>
    <property type="evidence" value="ECO:0007669"/>
    <property type="project" value="UniProtKB-KW"/>
</dbReference>
<dbReference type="AlphaFoldDB" id="D8JCX2"/>
<dbReference type="Proteomes" id="UP000000390">
    <property type="component" value="Plasmid 2"/>
</dbReference>
<evidence type="ECO:0000313" key="3">
    <source>
        <dbReference type="EMBL" id="ELY38697.1"/>
    </source>
</evidence>
<dbReference type="PATRIC" id="fig|795797.18.peg.3439"/>
<dbReference type="eggNOG" id="arCOG01717">
    <property type="taxonomic scope" value="Archaea"/>
</dbReference>
<dbReference type="InterPro" id="IPR000120">
    <property type="entry name" value="Amidase"/>
</dbReference>
<dbReference type="EC" id="6.3.5.-" evidence="2"/>
<proteinExistence type="predicted"/>
<evidence type="ECO:0000313" key="4">
    <source>
        <dbReference type="Proteomes" id="UP000000390"/>
    </source>
</evidence>
<geneLocation type="plasmid" evidence="2 4">
    <name>2</name>
</geneLocation>
<dbReference type="InterPro" id="IPR036928">
    <property type="entry name" value="AS_sf"/>
</dbReference>
<dbReference type="Gene3D" id="3.90.1300.10">
    <property type="entry name" value="Amidase signature (AS) domain"/>
    <property type="match status" value="1"/>
</dbReference>
<reference evidence="2 4" key="1">
    <citation type="journal article" date="2010" name="J. Bacteriol.">
        <title>Complete genome sequence of Halalkalicoccus jeotgali B3(T), an extremely halophilic archaeon.</title>
        <authorList>
            <person name="Roh S.W."/>
            <person name="Nam Y.D."/>
            <person name="Nam S.H."/>
            <person name="Choi S.H."/>
            <person name="Park H.S."/>
            <person name="Bae J.W."/>
        </authorList>
    </citation>
    <scope>NUCLEOTIDE SEQUENCE [LARGE SCALE GENOMIC DNA]</scope>
    <source>
        <strain evidence="2">B3</strain>
        <strain evidence="4">DSM 18796 / CECT 7217 / JCM 14584 / KCTC 4019 / B3</strain>
        <plasmid evidence="4">2</plasmid>
    </source>
</reference>
<evidence type="ECO:0000313" key="5">
    <source>
        <dbReference type="Proteomes" id="UP000011645"/>
    </source>
</evidence>
<keyword evidence="2" id="KW-0614">Plasmid</keyword>
<dbReference type="SUPFAM" id="SSF75304">
    <property type="entry name" value="Amidase signature (AS) enzymes"/>
    <property type="match status" value="1"/>
</dbReference>
<evidence type="ECO:0000313" key="2">
    <source>
        <dbReference type="EMBL" id="ADJ16867.1"/>
    </source>
</evidence>
<reference evidence="3 5" key="2">
    <citation type="journal article" date="2014" name="PLoS Genet.">
        <title>Phylogenetically driven sequencing of extremely halophilic archaea reveals strategies for static and dynamic osmo-response.</title>
        <authorList>
            <person name="Becker E.A."/>
            <person name="Seitzer P.M."/>
            <person name="Tritt A."/>
            <person name="Larsen D."/>
            <person name="Krusor M."/>
            <person name="Yao A.I."/>
            <person name="Wu D."/>
            <person name="Madern D."/>
            <person name="Eisen J.A."/>
            <person name="Darling A.E."/>
            <person name="Facciotti M.T."/>
        </authorList>
    </citation>
    <scope>NUCLEOTIDE SEQUENCE [LARGE SCALE GENOMIC DNA]</scope>
    <source>
        <strain evidence="3">B3</strain>
        <strain evidence="5">DSM 18796 / CECT 7217 / JCM 14584 / KCTC 4019 / B3</strain>
    </source>
</reference>
<dbReference type="GO" id="GO:0016874">
    <property type="term" value="F:ligase activity"/>
    <property type="evidence" value="ECO:0007669"/>
    <property type="project" value="UniProtKB-KW"/>
</dbReference>
<sequence length="474" mass="50656">MDAEQRIEMLIDEFGLTADEETKAAALRYANELATYADRWNCPPNKQASVSRGHWADDEYNALLDVYDEPRQRRTEGPLSGLSFVLKDNIAVKGLRMTCGSKILETVPTIDATALNRLLDAGGSVVGKANMDAFAFGPGGLWSERGRVRNPIDADRIPGGTSSGCGVAVAAGLADVGLGSDTGGSVRSPAACCGVVGIKPTHGLVSRYGFVENVPSADTIGPLARDVETAARVLEAIRGPDVHDPKTSAINVVPLNRNIESFDSLQIGVLELEPHDISAPVTEAIAELAADLDAESGVSVGSVNLDMEDIEEAYSIISGAEFAWLLRQSFAQRGGVPTPPEMISLVDGEALNDHIIGRLLPGAYLDALTDGRAYALAQEQVVAFKHTLKTYFERFDVLLTPTLRTLPPKPEQLRDSEGGFNYTIAKQFSLAETPAVSVPFTERDGLPVSAQLLAPQFEDRTAITAARLVERLSA</sequence>
<dbReference type="RefSeq" id="WP_008415582.1">
    <property type="nucleotide sequence ID" value="NC_014299.1"/>
</dbReference>
<dbReference type="GeneID" id="9421314"/>
<dbReference type="InterPro" id="IPR023631">
    <property type="entry name" value="Amidase_dom"/>
</dbReference>
<keyword evidence="2" id="KW-0436">Ligase</keyword>
<dbReference type="EMBL" id="CP002064">
    <property type="protein sequence ID" value="ADJ16867.1"/>
    <property type="molecule type" value="Genomic_DNA"/>
</dbReference>
<protein>
    <submittedName>
        <fullName evidence="2">Aspartyl/glutamyl-tRNA amidotransferase subunit A</fullName>
        <ecNumber evidence="2">6.3.5.-</ecNumber>
    </submittedName>
</protein>
<dbReference type="EMBL" id="AOHV01000020">
    <property type="protein sequence ID" value="ELY38697.1"/>
    <property type="molecule type" value="Genomic_DNA"/>
</dbReference>
<dbReference type="HOGENOM" id="CLU_009600_0_3_2"/>
<feature type="domain" description="Amidase" evidence="1">
    <location>
        <begin position="67"/>
        <end position="461"/>
    </location>
</feature>
<gene>
    <name evidence="2" type="primary">gatA</name>
    <name evidence="2" type="ordered locus">HacjB3_17623</name>
    <name evidence="3" type="ORF">C497_07144</name>
</gene>
<keyword evidence="3" id="KW-0808">Transferase</keyword>
<dbReference type="PANTHER" id="PTHR11895">
    <property type="entry name" value="TRANSAMIDASE"/>
    <property type="match status" value="1"/>
</dbReference>
<dbReference type="KEGG" id="hje:HacjB3_17623"/>
<organism evidence="2 4">
    <name type="scientific">Halalkalicoccus jeotgali (strain DSM 18796 / CECT 7217 / JCM 14584 / KCTC 4019 / B3)</name>
    <dbReference type="NCBI Taxonomy" id="795797"/>
    <lineage>
        <taxon>Archaea</taxon>
        <taxon>Methanobacteriati</taxon>
        <taxon>Methanobacteriota</taxon>
        <taxon>Stenosarchaea group</taxon>
        <taxon>Halobacteria</taxon>
        <taxon>Halobacteriales</taxon>
        <taxon>Halococcaceae</taxon>
        <taxon>Halalkalicoccus</taxon>
    </lineage>
</organism>
<name>D8JCX2_HALJB</name>
<accession>D8JCX2</accession>
<dbReference type="PANTHER" id="PTHR11895:SF7">
    <property type="entry name" value="GLUTAMYL-TRNA(GLN) AMIDOTRANSFERASE SUBUNIT A, MITOCHONDRIAL"/>
    <property type="match status" value="1"/>
</dbReference>
<keyword evidence="5" id="KW-1185">Reference proteome</keyword>
<dbReference type="Pfam" id="PF01425">
    <property type="entry name" value="Amidase"/>
    <property type="match status" value="1"/>
</dbReference>
<dbReference type="OrthoDB" id="7931at2157"/>
<evidence type="ECO:0000259" key="1">
    <source>
        <dbReference type="Pfam" id="PF01425"/>
    </source>
</evidence>
<dbReference type="Proteomes" id="UP000011645">
    <property type="component" value="Unassembled WGS sequence"/>
</dbReference>